<dbReference type="KEGG" id="meh:M301_1455"/>
<dbReference type="InterPro" id="IPR015005">
    <property type="entry name" value="DUF1854"/>
</dbReference>
<dbReference type="STRING" id="666681.M301_1455"/>
<sequence length="159" mass="18333">MKQTFEDFKLIRNPAGQLQLTTRNNEVHNGVYPVRAFPISAADEGLSLMSREGHELAWISQLADDLPEDIRTLIAEELMQREFMPEIHRIMHVSSFATPSTWQLMTNRGEATLTLKSEDHIRRLTHTSLLISDSHGIDFLIPEIDRLDKPSRKLLDRFL</sequence>
<accession>D7DIF2</accession>
<dbReference type="EMBL" id="CP002056">
    <property type="protein sequence ID" value="ADI29837.1"/>
    <property type="molecule type" value="Genomic_DNA"/>
</dbReference>
<dbReference type="AlphaFoldDB" id="D7DIF2"/>
<evidence type="ECO:0000313" key="2">
    <source>
        <dbReference type="EMBL" id="ADI29837.1"/>
    </source>
</evidence>
<dbReference type="OrthoDB" id="212426at2"/>
<reference evidence="3" key="1">
    <citation type="submission" date="2010-05" db="EMBL/GenBank/DDBJ databases">
        <title>Complete sequence of Methylotenera sp. 301.</title>
        <authorList>
            <person name="Lucas S."/>
            <person name="Copeland A."/>
            <person name="Lapidus A."/>
            <person name="Cheng J.-F."/>
            <person name="Bruce D."/>
            <person name="Goodwin L."/>
            <person name="Pitluck S."/>
            <person name="Clum A."/>
            <person name="Land M."/>
            <person name="Hauser L."/>
            <person name="Kyrpides N."/>
            <person name="Ivanova N."/>
            <person name="Chistoservova L."/>
            <person name="Kalyuzhnaya M."/>
            <person name="Woyke T."/>
        </authorList>
    </citation>
    <scope>NUCLEOTIDE SEQUENCE [LARGE SCALE GENOMIC DNA]</scope>
    <source>
        <strain evidence="3">301</strain>
    </source>
</reference>
<name>D7DIF2_METV0</name>
<keyword evidence="3" id="KW-1185">Reference proteome</keyword>
<dbReference type="eggNOG" id="ENOG5031GY9">
    <property type="taxonomic scope" value="Bacteria"/>
</dbReference>
<dbReference type="RefSeq" id="WP_013148149.1">
    <property type="nucleotide sequence ID" value="NC_014207.1"/>
</dbReference>
<dbReference type="HOGENOM" id="CLU_121383_1_0_4"/>
<evidence type="ECO:0000259" key="1">
    <source>
        <dbReference type="Pfam" id="PF08909"/>
    </source>
</evidence>
<dbReference type="Proteomes" id="UP000000383">
    <property type="component" value="Chromosome"/>
</dbReference>
<gene>
    <name evidence="2" type="ordered locus">M301_1455</name>
</gene>
<proteinExistence type="predicted"/>
<organism evidence="2 3">
    <name type="scientific">Methylotenera versatilis (strain 301)</name>
    <dbReference type="NCBI Taxonomy" id="666681"/>
    <lineage>
        <taxon>Bacteria</taxon>
        <taxon>Pseudomonadati</taxon>
        <taxon>Pseudomonadota</taxon>
        <taxon>Betaproteobacteria</taxon>
        <taxon>Nitrosomonadales</taxon>
        <taxon>Methylophilaceae</taxon>
        <taxon>Methylotenera</taxon>
    </lineage>
</organism>
<reference evidence="2 3" key="2">
    <citation type="journal article" date="2011" name="J. Bacteriol.">
        <title>Genomes of three methylotrophs from a single niche uncover genetic and metabolic divergence of Methylophilaceae.</title>
        <authorList>
            <person name="Lapidus A."/>
            <person name="Clum A."/>
            <person name="Labutti K."/>
            <person name="Kaluzhnaya M.G."/>
            <person name="Lim S."/>
            <person name="Beck D.A."/>
            <person name="Glavina Del Rio T."/>
            <person name="Nolan M."/>
            <person name="Mavromatis K."/>
            <person name="Huntemann M."/>
            <person name="Lucas S."/>
            <person name="Lidstrom M.E."/>
            <person name="Ivanova N."/>
            <person name="Chistoserdova L."/>
        </authorList>
    </citation>
    <scope>NUCLEOTIDE SEQUENCE [LARGE SCALE GENOMIC DNA]</scope>
    <source>
        <strain evidence="2 3">301</strain>
    </source>
</reference>
<feature type="domain" description="DUF1854" evidence="1">
    <location>
        <begin position="28"/>
        <end position="158"/>
    </location>
</feature>
<protein>
    <recommendedName>
        <fullName evidence="1">DUF1854 domain-containing protein</fullName>
    </recommendedName>
</protein>
<evidence type="ECO:0000313" key="3">
    <source>
        <dbReference type="Proteomes" id="UP000000383"/>
    </source>
</evidence>
<dbReference type="Pfam" id="PF08909">
    <property type="entry name" value="DUF1854"/>
    <property type="match status" value="1"/>
</dbReference>